<evidence type="ECO:0000256" key="8">
    <source>
        <dbReference type="PIRSR" id="PIRSR605708-2"/>
    </source>
</evidence>
<dbReference type="SUPFAM" id="SSF51182">
    <property type="entry name" value="RmlC-like cupins"/>
    <property type="match status" value="1"/>
</dbReference>
<dbReference type="GO" id="GO:0006570">
    <property type="term" value="P:tyrosine metabolic process"/>
    <property type="evidence" value="ECO:0007669"/>
    <property type="project" value="InterPro"/>
</dbReference>
<keyword evidence="3 8" id="KW-0479">Metal-binding</keyword>
<keyword evidence="5 10" id="KW-0560">Oxidoreductase</keyword>
<feature type="binding site" evidence="8">
    <location>
        <position position="329"/>
    </location>
    <ligand>
        <name>Fe cation</name>
        <dbReference type="ChEBI" id="CHEBI:24875"/>
    </ligand>
</feature>
<proteinExistence type="inferred from homology"/>
<dbReference type="Gene3D" id="2.60.120.10">
    <property type="entry name" value="Jelly Rolls"/>
    <property type="match status" value="1"/>
</dbReference>
<dbReference type="PANTHER" id="PTHR11056">
    <property type="entry name" value="HOMOGENTISATE 1,2-DIOXYGENASE"/>
    <property type="match status" value="1"/>
</dbReference>
<comment type="similarity">
    <text evidence="2">Belongs to the homogentisate dioxygenase family.</text>
</comment>
<dbReference type="GO" id="GO:0006559">
    <property type="term" value="P:L-phenylalanine catabolic process"/>
    <property type="evidence" value="ECO:0007669"/>
    <property type="project" value="InterPro"/>
</dbReference>
<dbReference type="InterPro" id="IPR005708">
    <property type="entry name" value="Homogentis_dOase"/>
</dbReference>
<dbReference type="GO" id="GO:0046872">
    <property type="term" value="F:metal ion binding"/>
    <property type="evidence" value="ECO:0007669"/>
    <property type="project" value="UniProtKB-KW"/>
</dbReference>
<dbReference type="InterPro" id="IPR011051">
    <property type="entry name" value="RmlC_Cupin_sf"/>
</dbReference>
<dbReference type="AlphaFoldDB" id="A1ZT79"/>
<dbReference type="Pfam" id="PF20510">
    <property type="entry name" value="HgmA_N"/>
    <property type="match status" value="1"/>
</dbReference>
<evidence type="ECO:0000256" key="1">
    <source>
        <dbReference type="ARBA" id="ARBA00001962"/>
    </source>
</evidence>
<dbReference type="GO" id="GO:0004411">
    <property type="term" value="F:homogentisate 1,2-dioxygenase activity"/>
    <property type="evidence" value="ECO:0007669"/>
    <property type="project" value="UniProtKB-EC"/>
</dbReference>
<evidence type="ECO:0000313" key="10">
    <source>
        <dbReference type="EMBL" id="EAY26469.1"/>
    </source>
</evidence>
<gene>
    <name evidence="10" type="ORF">M23134_07064</name>
</gene>
<dbReference type="InterPro" id="IPR014710">
    <property type="entry name" value="RmlC-like_jellyroll"/>
</dbReference>
<reference evidence="10 11" key="1">
    <citation type="submission" date="2007-01" db="EMBL/GenBank/DDBJ databases">
        <authorList>
            <person name="Haygood M."/>
            <person name="Podell S."/>
            <person name="Anderson C."/>
            <person name="Hopkinson B."/>
            <person name="Roe K."/>
            <person name="Barbeau K."/>
            <person name="Gaasterland T."/>
            <person name="Ferriera S."/>
            <person name="Johnson J."/>
            <person name="Kravitz S."/>
            <person name="Beeson K."/>
            <person name="Sutton G."/>
            <person name="Rogers Y.-H."/>
            <person name="Friedman R."/>
            <person name="Frazier M."/>
            <person name="Venter J.C."/>
        </authorList>
    </citation>
    <scope>NUCLEOTIDE SEQUENCE [LARGE SCALE GENOMIC DNA]</scope>
    <source>
        <strain evidence="10 11">ATCC 23134</strain>
    </source>
</reference>
<sequence length="414" mass="47987">MITPLINTLGLRWVTLDKKVKITSIILIMAYYYRLGNIPPKRHTQFRQSDGSLYHEELVSSKGFSGIYSNLYHIYPPTRIQEVLKPEPCAHKIVPDLPLQQVHLKTSVQGITGTDYLDARRILMVNNDVRLAICNPSEKKMDYYYKNGEADEVIYVHDGSGYVYSQFGKLRIKKGDYVVIPRTTIFRIEFDEDPVRLLIIESMSPVETVKRYRNELGQLEEHSPYCERDIHPPQELVTEEDKGKYIVKIKKQGYLHQYRYEHSPLDIVGWDGFLYPYTISIYDFEPITGRIHQPPPVHQMFQAHNYVICSFVPRLFDYHPLAIPAPYNHSNIDSDEVLFYAEGDFMSRKGIDRGSFTLHVGSLPHGPHPGTVEKSIGAKETHEYAVMVDTFKPLFLTEDAMEFVDKNYPMSWTE</sequence>
<evidence type="ECO:0000256" key="6">
    <source>
        <dbReference type="ARBA" id="ARBA00023004"/>
    </source>
</evidence>
<keyword evidence="6 8" id="KW-0408">Iron</keyword>
<evidence type="ECO:0000259" key="9">
    <source>
        <dbReference type="Pfam" id="PF20510"/>
    </source>
</evidence>
<keyword evidence="11" id="KW-1185">Reference proteome</keyword>
<protein>
    <submittedName>
        <fullName evidence="10">Homogentisate 1,2-dioxygenase</fullName>
        <ecNumber evidence="10">1.13.11.5</ecNumber>
    </submittedName>
</protein>
<feature type="binding site" evidence="8">
    <location>
        <position position="365"/>
    </location>
    <ligand>
        <name>homogentisate</name>
        <dbReference type="ChEBI" id="CHEBI:16169"/>
    </ligand>
</feature>
<comment type="caution">
    <text evidence="10">The sequence shown here is derived from an EMBL/GenBank/DDBJ whole genome shotgun (WGS) entry which is preliminary data.</text>
</comment>
<evidence type="ECO:0000256" key="3">
    <source>
        <dbReference type="ARBA" id="ARBA00022723"/>
    </source>
</evidence>
<dbReference type="GO" id="GO:0005737">
    <property type="term" value="C:cytoplasm"/>
    <property type="evidence" value="ECO:0007669"/>
    <property type="project" value="TreeGrafter"/>
</dbReference>
<evidence type="ECO:0000256" key="7">
    <source>
        <dbReference type="PIRSR" id="PIRSR605708-1"/>
    </source>
</evidence>
<organism evidence="10 11">
    <name type="scientific">Microscilla marina ATCC 23134</name>
    <dbReference type="NCBI Taxonomy" id="313606"/>
    <lineage>
        <taxon>Bacteria</taxon>
        <taxon>Pseudomonadati</taxon>
        <taxon>Bacteroidota</taxon>
        <taxon>Cytophagia</taxon>
        <taxon>Cytophagales</taxon>
        <taxon>Microscillaceae</taxon>
        <taxon>Microscilla</taxon>
    </lineage>
</organism>
<feature type="binding site" evidence="8">
    <location>
        <position position="365"/>
    </location>
    <ligand>
        <name>Fe cation</name>
        <dbReference type="ChEBI" id="CHEBI:24875"/>
    </ligand>
</feature>
<comment type="cofactor">
    <cofactor evidence="1 8">
        <name>Fe cation</name>
        <dbReference type="ChEBI" id="CHEBI:24875"/>
    </cofactor>
</comment>
<dbReference type="PANTHER" id="PTHR11056:SF0">
    <property type="entry name" value="HOMOGENTISATE 1,2-DIOXYGENASE"/>
    <property type="match status" value="1"/>
</dbReference>
<dbReference type="EC" id="1.13.11.5" evidence="10"/>
<evidence type="ECO:0000256" key="2">
    <source>
        <dbReference type="ARBA" id="ARBA00007757"/>
    </source>
</evidence>
<name>A1ZT79_MICM2</name>
<feature type="active site" description="Proton acceptor" evidence="7">
    <location>
        <position position="292"/>
    </location>
</feature>
<dbReference type="InterPro" id="IPR046452">
    <property type="entry name" value="HgmA_N"/>
</dbReference>
<dbReference type="EMBL" id="AAWS01000034">
    <property type="protein sequence ID" value="EAY26469.1"/>
    <property type="molecule type" value="Genomic_DNA"/>
</dbReference>
<evidence type="ECO:0000313" key="11">
    <source>
        <dbReference type="Proteomes" id="UP000004095"/>
    </source>
</evidence>
<dbReference type="eggNOG" id="COG3508">
    <property type="taxonomic scope" value="Bacteria"/>
</dbReference>
<evidence type="ECO:0000256" key="4">
    <source>
        <dbReference type="ARBA" id="ARBA00022964"/>
    </source>
</evidence>
<dbReference type="Proteomes" id="UP000004095">
    <property type="component" value="Unassembled WGS sequence"/>
</dbReference>
<keyword evidence="4 10" id="KW-0223">Dioxygenase</keyword>
<accession>A1ZT79</accession>
<feature type="domain" description="Homogentisate 1,2-dioxygenase N-terminal" evidence="9">
    <location>
        <begin position="138"/>
        <end position="278"/>
    </location>
</feature>
<feature type="binding site" evidence="8">
    <location>
        <position position="335"/>
    </location>
    <ligand>
        <name>Fe cation</name>
        <dbReference type="ChEBI" id="CHEBI:24875"/>
    </ligand>
</feature>
<evidence type="ECO:0000256" key="5">
    <source>
        <dbReference type="ARBA" id="ARBA00023002"/>
    </source>
</evidence>